<evidence type="ECO:0000256" key="1">
    <source>
        <dbReference type="ARBA" id="ARBA00006964"/>
    </source>
</evidence>
<dbReference type="EMBL" id="CP005386">
    <property type="protein sequence ID" value="AGL27696.1"/>
    <property type="molecule type" value="Genomic_DNA"/>
</dbReference>
<proteinExistence type="inferred from homology"/>
<accession>R4MIC0</accession>
<dbReference type="SUPFAM" id="SSF102705">
    <property type="entry name" value="NIF3 (NGG1p interacting factor 3)-like"/>
    <property type="match status" value="1"/>
</dbReference>
<dbReference type="KEGG" id="mtuc:J113_15515"/>
<name>R4MIC0_MYCTX</name>
<evidence type="ECO:0000256" key="2">
    <source>
        <dbReference type="ARBA" id="ARBA00022112"/>
    </source>
</evidence>
<dbReference type="BioCyc" id="MTUB1310114:G13A2-2263-MONOMER"/>
<organism evidence="4 5">
    <name type="scientific">Mycobacterium tuberculosis CAS/NITR204</name>
    <dbReference type="NCBI Taxonomy" id="1310114"/>
    <lineage>
        <taxon>Bacteria</taxon>
        <taxon>Bacillati</taxon>
        <taxon>Actinomycetota</taxon>
        <taxon>Actinomycetes</taxon>
        <taxon>Mycobacteriales</taxon>
        <taxon>Mycobacteriaceae</taxon>
        <taxon>Mycobacterium</taxon>
        <taxon>Mycobacterium tuberculosis complex</taxon>
    </lineage>
</organism>
<dbReference type="Proteomes" id="UP000013548">
    <property type="component" value="Chromosome"/>
</dbReference>
<protein>
    <recommendedName>
        <fullName evidence="2">GTP cyclohydrolase 1 type 2 homolog</fullName>
    </recommendedName>
</protein>
<dbReference type="HOGENOM" id="CLU_2509101_0_0_11"/>
<dbReference type="GO" id="GO:0046872">
    <property type="term" value="F:metal ion binding"/>
    <property type="evidence" value="ECO:0007669"/>
    <property type="project" value="UniProtKB-KW"/>
</dbReference>
<evidence type="ECO:0000313" key="4">
    <source>
        <dbReference type="EMBL" id="AGL27696.1"/>
    </source>
</evidence>
<feature type="binding site" evidence="3">
    <location>
        <position position="43"/>
    </location>
    <ligand>
        <name>a divalent metal cation</name>
        <dbReference type="ChEBI" id="CHEBI:60240"/>
        <label>1</label>
    </ligand>
</feature>
<dbReference type="InterPro" id="IPR002678">
    <property type="entry name" value="DUF34/NIF3"/>
</dbReference>
<feature type="binding site" evidence="3">
    <location>
        <position position="39"/>
    </location>
    <ligand>
        <name>a divalent metal cation</name>
        <dbReference type="ChEBI" id="CHEBI:60240"/>
        <label>1</label>
    </ligand>
</feature>
<dbReference type="InterPro" id="IPR036069">
    <property type="entry name" value="DUF34/NIF3_sf"/>
</dbReference>
<reference evidence="4 5" key="1">
    <citation type="journal article" date="2013" name="Genome Announc.">
        <title>Whole-Genome Sequences of Four Clinical Isolates of Mycobacterium tuberculosis from Tamil Nadu, South India.</title>
        <authorList>
            <person name="Narayanan S."/>
            <person name="Deshpande U."/>
        </authorList>
    </citation>
    <scope>NUCLEOTIDE SEQUENCE [LARGE SCALE GENOMIC DNA]</scope>
    <source>
        <strain evidence="4 5">CAS/NITR204</strain>
    </source>
</reference>
<keyword evidence="3" id="KW-0479">Metal-binding</keyword>
<sequence length="85" mass="9308">MLATVAAADVQAYVTADLRHHPADEHCRASQVALIDVAHWASEFPWCGQAAEVLRSHFGASLPVRVCTICTDPWNLDHETGRDQA</sequence>
<gene>
    <name evidence="4" type="ORF">J113_15515</name>
</gene>
<comment type="similarity">
    <text evidence="1">Belongs to the GTP cyclohydrolase I type 2/NIF3 family.</text>
</comment>
<dbReference type="PATRIC" id="fig|1310114.3.peg.3265"/>
<evidence type="ECO:0000313" key="5">
    <source>
        <dbReference type="Proteomes" id="UP000013548"/>
    </source>
</evidence>
<dbReference type="Pfam" id="PF01784">
    <property type="entry name" value="DUF34_NIF3"/>
    <property type="match status" value="1"/>
</dbReference>
<evidence type="ECO:0000256" key="3">
    <source>
        <dbReference type="PIRSR" id="PIRSR602678-1"/>
    </source>
</evidence>
<dbReference type="AlphaFoldDB" id="R4MIC0"/>